<organism evidence="5 6">
    <name type="scientific">Hymenobacter glacieicola</name>
    <dbReference type="NCBI Taxonomy" id="1562124"/>
    <lineage>
        <taxon>Bacteria</taxon>
        <taxon>Pseudomonadati</taxon>
        <taxon>Bacteroidota</taxon>
        <taxon>Cytophagia</taxon>
        <taxon>Cytophagales</taxon>
        <taxon>Hymenobacteraceae</taxon>
        <taxon>Hymenobacter</taxon>
    </lineage>
</organism>
<keyword evidence="6" id="KW-1185">Reference proteome</keyword>
<dbReference type="Proteomes" id="UP000601361">
    <property type="component" value="Unassembled WGS sequence"/>
</dbReference>
<feature type="chain" id="PRO_5045867683" description="Secretion system C-terminal sorting domain-containing protein" evidence="3">
    <location>
        <begin position="22"/>
        <end position="293"/>
    </location>
</feature>
<dbReference type="Pfam" id="PF18962">
    <property type="entry name" value="Por_Secre_tail"/>
    <property type="match status" value="1"/>
</dbReference>
<evidence type="ECO:0000256" key="2">
    <source>
        <dbReference type="SAM" id="MobiDB-lite"/>
    </source>
</evidence>
<evidence type="ECO:0000256" key="1">
    <source>
        <dbReference type="SAM" id="Coils"/>
    </source>
</evidence>
<evidence type="ECO:0000313" key="6">
    <source>
        <dbReference type="Proteomes" id="UP000601361"/>
    </source>
</evidence>
<proteinExistence type="predicted"/>
<feature type="domain" description="Secretion system C-terminal sorting" evidence="4">
    <location>
        <begin position="214"/>
        <end position="291"/>
    </location>
</feature>
<evidence type="ECO:0000259" key="4">
    <source>
        <dbReference type="Pfam" id="PF18962"/>
    </source>
</evidence>
<evidence type="ECO:0000256" key="3">
    <source>
        <dbReference type="SAM" id="SignalP"/>
    </source>
</evidence>
<feature type="region of interest" description="Disordered" evidence="2">
    <location>
        <begin position="81"/>
        <end position="105"/>
    </location>
</feature>
<keyword evidence="3" id="KW-0732">Signal</keyword>
<feature type="signal peptide" evidence="3">
    <location>
        <begin position="1"/>
        <end position="21"/>
    </location>
</feature>
<accession>A0ABQ1WP78</accession>
<evidence type="ECO:0000313" key="5">
    <source>
        <dbReference type="EMBL" id="GGG36539.1"/>
    </source>
</evidence>
<dbReference type="NCBIfam" id="TIGR04183">
    <property type="entry name" value="Por_Secre_tail"/>
    <property type="match status" value="1"/>
</dbReference>
<name>A0ABQ1WP78_9BACT</name>
<protein>
    <recommendedName>
        <fullName evidence="4">Secretion system C-terminal sorting domain-containing protein</fullName>
    </recommendedName>
</protein>
<comment type="caution">
    <text evidence="5">The sequence shown here is derived from an EMBL/GenBank/DDBJ whole genome shotgun (WGS) entry which is preliminary data.</text>
</comment>
<dbReference type="EMBL" id="BMGS01000002">
    <property type="protein sequence ID" value="GGG36539.1"/>
    <property type="molecule type" value="Genomic_DNA"/>
</dbReference>
<keyword evidence="1" id="KW-0175">Coiled coil</keyword>
<reference evidence="6" key="1">
    <citation type="journal article" date="2019" name="Int. J. Syst. Evol. Microbiol.">
        <title>The Global Catalogue of Microorganisms (GCM) 10K type strain sequencing project: providing services to taxonomists for standard genome sequencing and annotation.</title>
        <authorList>
            <consortium name="The Broad Institute Genomics Platform"/>
            <consortium name="The Broad Institute Genome Sequencing Center for Infectious Disease"/>
            <person name="Wu L."/>
            <person name="Ma J."/>
        </authorList>
    </citation>
    <scope>NUCLEOTIDE SEQUENCE [LARGE SCALE GENOMIC DNA]</scope>
    <source>
        <strain evidence="6">CGMCC 1.12990</strain>
    </source>
</reference>
<dbReference type="RefSeq" id="WP_188556816.1">
    <property type="nucleotide sequence ID" value="NZ_BMGS01000002.1"/>
</dbReference>
<dbReference type="InterPro" id="IPR026444">
    <property type="entry name" value="Secre_tail"/>
</dbReference>
<gene>
    <name evidence="5" type="ORF">GCM10011378_11170</name>
</gene>
<feature type="coiled-coil region" evidence="1">
    <location>
        <begin position="110"/>
        <end position="141"/>
    </location>
</feature>
<sequence length="293" mass="32393">MKAITLALALSLLLGGSAVQAQNTQQARQASPARKELREYYQLNVLPTVRQQRQKLEAQLTTSDKAQLTLYRAQLKETRQKGKALRQSFRPAGTPASTRPELTETQKQQLQQLRAETKVILQNVAQLAQKYEGDIAKLAQEVQPQREKWAADTKAILARTATPEQPQKRTAWAGKRQRHAGARRYFQPVTFLLLNPNAPVNASAGAERGNTLGVYPNPAVSTSQLEYAVKKAGPVTVELLDGRGNTLRTVAQQANVEKGQHTLAVNVADLPAGTYYFKITTQAGSETRRFVKQ</sequence>